<dbReference type="InterPro" id="IPR006566">
    <property type="entry name" value="FBD"/>
</dbReference>
<gene>
    <name evidence="3" type="primary">LOC104755997</name>
</gene>
<dbReference type="InterPro" id="IPR055411">
    <property type="entry name" value="LRR_FXL15/At3g58940/PEG3-like"/>
</dbReference>
<evidence type="ECO:0000259" key="1">
    <source>
        <dbReference type="PROSITE" id="PS50181"/>
    </source>
</evidence>
<proteinExistence type="predicted"/>
<evidence type="ECO:0000313" key="3">
    <source>
        <dbReference type="RefSeq" id="XP_019088308.1"/>
    </source>
</evidence>
<protein>
    <submittedName>
        <fullName evidence="3">FBD-associated F-box protein At5g56560</fullName>
    </submittedName>
</protein>
<dbReference type="InterPro" id="IPR036047">
    <property type="entry name" value="F-box-like_dom_sf"/>
</dbReference>
<dbReference type="PANTHER" id="PTHR31900">
    <property type="entry name" value="F-BOX/RNI SUPERFAMILY PROTEIN-RELATED"/>
    <property type="match status" value="1"/>
</dbReference>
<feature type="domain" description="F-box" evidence="1">
    <location>
        <begin position="3"/>
        <end position="61"/>
    </location>
</feature>
<dbReference type="Pfam" id="PF08387">
    <property type="entry name" value="FBD"/>
    <property type="match status" value="1"/>
</dbReference>
<dbReference type="Pfam" id="PF24758">
    <property type="entry name" value="LRR_At5g56370"/>
    <property type="match status" value="1"/>
</dbReference>
<dbReference type="InterPro" id="IPR001810">
    <property type="entry name" value="F-box_dom"/>
</dbReference>
<keyword evidence="2" id="KW-1185">Reference proteome</keyword>
<reference evidence="3" key="2">
    <citation type="submission" date="2025-08" db="UniProtKB">
        <authorList>
            <consortium name="RefSeq"/>
        </authorList>
    </citation>
    <scope>IDENTIFICATION</scope>
    <source>
        <tissue evidence="3">Leaf</tissue>
    </source>
</reference>
<dbReference type="Pfam" id="PF00646">
    <property type="entry name" value="F-box"/>
    <property type="match status" value="1"/>
</dbReference>
<accession>A0ABM1QNH0</accession>
<dbReference type="GeneID" id="104755997"/>
<dbReference type="Gene3D" id="1.20.1280.50">
    <property type="match status" value="1"/>
</dbReference>
<dbReference type="SUPFAM" id="SSF52047">
    <property type="entry name" value="RNI-like"/>
    <property type="match status" value="1"/>
</dbReference>
<reference evidence="2" key="1">
    <citation type="journal article" date="2014" name="Nat. Commun.">
        <title>The emerging biofuel crop Camelina sativa retains a highly undifferentiated hexaploid genome structure.</title>
        <authorList>
            <person name="Kagale S."/>
            <person name="Koh C."/>
            <person name="Nixon J."/>
            <person name="Bollina V."/>
            <person name="Clarke W.E."/>
            <person name="Tuteja R."/>
            <person name="Spillane C."/>
            <person name="Robinson S.J."/>
            <person name="Links M.G."/>
            <person name="Clarke C."/>
            <person name="Higgins E.E."/>
            <person name="Huebert T."/>
            <person name="Sharpe A.G."/>
            <person name="Parkin I.A."/>
        </authorList>
    </citation>
    <scope>NUCLEOTIDE SEQUENCE [LARGE SCALE GENOMIC DNA]</scope>
    <source>
        <strain evidence="2">cv. DH55</strain>
    </source>
</reference>
<evidence type="ECO:0000313" key="2">
    <source>
        <dbReference type="Proteomes" id="UP000694864"/>
    </source>
</evidence>
<dbReference type="RefSeq" id="XP_019088308.1">
    <property type="nucleotide sequence ID" value="XM_019232763.1"/>
</dbReference>
<dbReference type="PANTHER" id="PTHR31900:SF36">
    <property type="entry name" value="F-BOX DOMAIN-CONTAINING PROTEIN"/>
    <property type="match status" value="1"/>
</dbReference>
<dbReference type="InterPro" id="IPR032675">
    <property type="entry name" value="LRR_dom_sf"/>
</dbReference>
<dbReference type="SMART" id="SM00256">
    <property type="entry name" value="FBOX"/>
    <property type="match status" value="1"/>
</dbReference>
<name>A0ABM1QNH0_CAMSA</name>
<dbReference type="PROSITE" id="PS50181">
    <property type="entry name" value="FBOX"/>
    <property type="match status" value="1"/>
</dbReference>
<organism evidence="2 3">
    <name type="scientific">Camelina sativa</name>
    <name type="common">False flax</name>
    <name type="synonym">Myagrum sativum</name>
    <dbReference type="NCBI Taxonomy" id="90675"/>
    <lineage>
        <taxon>Eukaryota</taxon>
        <taxon>Viridiplantae</taxon>
        <taxon>Streptophyta</taxon>
        <taxon>Embryophyta</taxon>
        <taxon>Tracheophyta</taxon>
        <taxon>Spermatophyta</taxon>
        <taxon>Magnoliopsida</taxon>
        <taxon>eudicotyledons</taxon>
        <taxon>Gunneridae</taxon>
        <taxon>Pentapetalae</taxon>
        <taxon>rosids</taxon>
        <taxon>malvids</taxon>
        <taxon>Brassicales</taxon>
        <taxon>Brassicaceae</taxon>
        <taxon>Camelineae</taxon>
        <taxon>Camelina</taxon>
    </lineage>
</organism>
<sequence length="430" mass="48844">MEKERLSELPDELLLKILSSLPMFEDALATRLISKRWEGTWNLVPDVKFDDDRKSKSFETFMSFVYGYLLANDAPILERLTLKLSQYYSASDLNFWVQIAVNRSVRKLKFHLSGKTLQLPCCLSTCKTLKKLVLHDLGIKVLPLWVCLPSLKTLHLFSVKFSSDKSVASLFRICPVLECLVVEQTKTDNVMISNIDVPTLTSLTIKRKRGKHTYVEKSHGFVIKAPLLTELNFEDTISNFLVFESMPQVIKANIEVICDQSENFIGSLPSIQHLTLCSLTSKTPYPKDTSFSSLKHLELCACSAGWADLLACMLNDAPNLRSLKLKSKHNFNYNDPMTLWEEPAVVPKCFSEHLETLEWRQYEGTEQERNVAGYILAHAACLKTATFSTGSKSKYQRIRMLGKLESMDRVSKTCQLTFDSLTLIPKTTCV</sequence>
<dbReference type="SUPFAM" id="SSF81383">
    <property type="entry name" value="F-box domain"/>
    <property type="match status" value="1"/>
</dbReference>
<dbReference type="Gene3D" id="3.80.10.10">
    <property type="entry name" value="Ribonuclease Inhibitor"/>
    <property type="match status" value="1"/>
</dbReference>
<dbReference type="Proteomes" id="UP000694864">
    <property type="component" value="Chromosome 2"/>
</dbReference>
<dbReference type="InterPro" id="IPR050232">
    <property type="entry name" value="FBL13/AtMIF1-like"/>
</dbReference>
<dbReference type="SMART" id="SM00579">
    <property type="entry name" value="FBD"/>
    <property type="match status" value="1"/>
</dbReference>